<name>A0A1I7DXX1_9ENTR</name>
<evidence type="ECO:0000259" key="1">
    <source>
        <dbReference type="Pfam" id="PF00117"/>
    </source>
</evidence>
<dbReference type="AlphaFoldDB" id="A0A1I7DXX1"/>
<dbReference type="OrthoDB" id="9813383at2"/>
<dbReference type="InterPro" id="IPR029062">
    <property type="entry name" value="Class_I_gatase-like"/>
</dbReference>
<dbReference type="NCBIfam" id="NF005458">
    <property type="entry name" value="PRK07053.1"/>
    <property type="match status" value="1"/>
</dbReference>
<dbReference type="InterPro" id="IPR044992">
    <property type="entry name" value="ChyE-like"/>
</dbReference>
<dbReference type="SUPFAM" id="SSF52317">
    <property type="entry name" value="Class I glutamine amidotransferase-like"/>
    <property type="match status" value="1"/>
</dbReference>
<dbReference type="Pfam" id="PF00117">
    <property type="entry name" value="GATase"/>
    <property type="match status" value="1"/>
</dbReference>
<dbReference type="InterPro" id="IPR017926">
    <property type="entry name" value="GATASE"/>
</dbReference>
<proteinExistence type="predicted"/>
<reference evidence="3" key="1">
    <citation type="submission" date="2016-10" db="EMBL/GenBank/DDBJ databases">
        <authorList>
            <person name="Varghese N."/>
            <person name="Submissions S."/>
        </authorList>
    </citation>
    <scope>NUCLEOTIDE SEQUENCE [LARGE SCALE GENOMIC DNA]</scope>
    <source>
        <strain evidence="3">Ah-143</strain>
    </source>
</reference>
<gene>
    <name evidence="2" type="ORF">SAMN05192562_107157</name>
</gene>
<protein>
    <submittedName>
        <fullName evidence="2">GMP synthase (Glutamine-hydrolysing)</fullName>
    </submittedName>
</protein>
<dbReference type="PANTHER" id="PTHR42695">
    <property type="entry name" value="GLUTAMINE AMIDOTRANSFERASE YLR126C-RELATED"/>
    <property type="match status" value="1"/>
</dbReference>
<dbReference type="Gene3D" id="3.40.50.880">
    <property type="match status" value="1"/>
</dbReference>
<dbReference type="PANTHER" id="PTHR42695:SF5">
    <property type="entry name" value="GLUTAMINE AMIDOTRANSFERASE YLR126C-RELATED"/>
    <property type="match status" value="1"/>
</dbReference>
<evidence type="ECO:0000313" key="3">
    <source>
        <dbReference type="Proteomes" id="UP000199187"/>
    </source>
</evidence>
<evidence type="ECO:0000313" key="2">
    <source>
        <dbReference type="EMBL" id="SFU16521.1"/>
    </source>
</evidence>
<keyword evidence="3" id="KW-1185">Reference proteome</keyword>
<dbReference type="Proteomes" id="UP000199187">
    <property type="component" value="Unassembled WGS sequence"/>
</dbReference>
<sequence>MKTALAFRHVPFEDLGTLADMLYALGYECRYIDTPVESFAHLDPQAADLLVVLGGPIGAYQQAIYPFLSEELRHIGERLAHGKPVLGICLGAQLMARALGAQVAPMGVTEIGYAPLTLTPGEHSDLLAPLADLPVLHWHGDRFAIPQGASHLAHSAVCDNQAFLYAPHALALQFHPEVSAIGLEGWLVGHASELTHVGIDPRQLREQAAQYSPALARALQQVISRWLTPLVG</sequence>
<organism evidence="2 3">
    <name type="scientific">Kosakonia arachidis</name>
    <dbReference type="NCBI Taxonomy" id="551989"/>
    <lineage>
        <taxon>Bacteria</taxon>
        <taxon>Pseudomonadati</taxon>
        <taxon>Pseudomonadota</taxon>
        <taxon>Gammaproteobacteria</taxon>
        <taxon>Enterobacterales</taxon>
        <taxon>Enterobacteriaceae</taxon>
        <taxon>Kosakonia</taxon>
    </lineage>
</organism>
<feature type="domain" description="Glutamine amidotransferase" evidence="1">
    <location>
        <begin position="18"/>
        <end position="179"/>
    </location>
</feature>
<dbReference type="GO" id="GO:0005829">
    <property type="term" value="C:cytosol"/>
    <property type="evidence" value="ECO:0007669"/>
    <property type="project" value="TreeGrafter"/>
</dbReference>
<accession>A0A1I7DXX1</accession>
<dbReference type="PROSITE" id="PS51273">
    <property type="entry name" value="GATASE_TYPE_1"/>
    <property type="match status" value="1"/>
</dbReference>
<dbReference type="EMBL" id="FPAU01000007">
    <property type="protein sequence ID" value="SFU16521.1"/>
    <property type="molecule type" value="Genomic_DNA"/>
</dbReference>
<dbReference type="CDD" id="cd01741">
    <property type="entry name" value="GATase1_1"/>
    <property type="match status" value="1"/>
</dbReference>
<dbReference type="RefSeq" id="WP_090125482.1">
    <property type="nucleotide sequence ID" value="NZ_CP045300.1"/>
</dbReference>